<organism evidence="4 5">
    <name type="scientific">Chitinophaga nivalis</name>
    <dbReference type="NCBI Taxonomy" id="2991709"/>
    <lineage>
        <taxon>Bacteria</taxon>
        <taxon>Pseudomonadati</taxon>
        <taxon>Bacteroidota</taxon>
        <taxon>Chitinophagia</taxon>
        <taxon>Chitinophagales</taxon>
        <taxon>Chitinophagaceae</taxon>
        <taxon>Chitinophaga</taxon>
    </lineage>
</organism>
<dbReference type="PROSITE" id="PS51257">
    <property type="entry name" value="PROKAR_LIPOPROTEIN"/>
    <property type="match status" value="1"/>
</dbReference>
<comment type="caution">
    <text evidence="4">The sequence shown here is derived from an EMBL/GenBank/DDBJ whole genome shotgun (WGS) entry which is preliminary data.</text>
</comment>
<accession>A0ABT3IVM0</accession>
<dbReference type="InterPro" id="IPR021729">
    <property type="entry name" value="DUF3298"/>
</dbReference>
<dbReference type="RefSeq" id="WP_264734844.1">
    <property type="nucleotide sequence ID" value="NZ_JAPDNR010000001.1"/>
</dbReference>
<feature type="chain" id="PRO_5046075059" evidence="1">
    <location>
        <begin position="23"/>
        <end position="372"/>
    </location>
</feature>
<evidence type="ECO:0000256" key="1">
    <source>
        <dbReference type="SAM" id="SignalP"/>
    </source>
</evidence>
<feature type="domain" description="Deacetylase PdaC" evidence="3">
    <location>
        <begin position="200"/>
        <end position="269"/>
    </location>
</feature>
<feature type="signal peptide" evidence="1">
    <location>
        <begin position="1"/>
        <end position="22"/>
    </location>
</feature>
<dbReference type="Pfam" id="PF13739">
    <property type="entry name" value="PdaC"/>
    <property type="match status" value="1"/>
</dbReference>
<evidence type="ECO:0000259" key="2">
    <source>
        <dbReference type="Pfam" id="PF11738"/>
    </source>
</evidence>
<feature type="domain" description="DUF3298" evidence="2">
    <location>
        <begin position="288"/>
        <end position="363"/>
    </location>
</feature>
<dbReference type="Proteomes" id="UP001207742">
    <property type="component" value="Unassembled WGS sequence"/>
</dbReference>
<name>A0ABT3IVM0_9BACT</name>
<protein>
    <submittedName>
        <fullName evidence="4">DUF3298 and DUF4163 domain-containing protein</fullName>
    </submittedName>
</protein>
<dbReference type="InterPro" id="IPR037126">
    <property type="entry name" value="PdaC/RsiV-like_sf"/>
</dbReference>
<keyword evidence="1" id="KW-0732">Signal</keyword>
<keyword evidence="5" id="KW-1185">Reference proteome</keyword>
<sequence length="372" mass="41167">MKRVSILCLLAATLLLSCNSGGNNHSNTADDSTASLVVPLVSTPYFYTQLKGQLNGQDIILQLLKTAPQLYRGSYCFDSTGSPIGLWGSLDSGLVKLYEENSGEEERVFSGHLTDDGHFKGVWHGDGTSHHFELHTDLKNALPLTVYYASDSARLLPAHPQSPVGIVSNSIVWPVAGTDTVLATLLQQNITGSSRFHDPQQYLKKEIDSFIMSYQLSARDADSTELNDATQAMSWNWSTDNYMRVIWNTWPMLVLEKYNYDFTGGAHGNWGATYISIDRSKKKVITPDDLFKPGYKEVLSGLLDKAYREKYQIPEDEPLGQNLLVKSISPNNNLIVTGKGVAFSYVPYEIGPYALGQVTLFIPAAQLKSILK</sequence>
<dbReference type="EMBL" id="JAPDNS010000002">
    <property type="protein sequence ID" value="MCW3488036.1"/>
    <property type="molecule type" value="Genomic_DNA"/>
</dbReference>
<proteinExistence type="predicted"/>
<gene>
    <name evidence="4" type="ORF">OL497_29355</name>
</gene>
<dbReference type="Gene3D" id="3.90.640.20">
    <property type="entry name" value="Heat-shock cognate protein, ATPase"/>
    <property type="match status" value="1"/>
</dbReference>
<evidence type="ECO:0000313" key="5">
    <source>
        <dbReference type="Proteomes" id="UP001207742"/>
    </source>
</evidence>
<dbReference type="Gene3D" id="3.30.565.40">
    <property type="entry name" value="Fervidobacterium nodosum Rt17-B1 like"/>
    <property type="match status" value="1"/>
</dbReference>
<reference evidence="4 5" key="1">
    <citation type="submission" date="2022-10" db="EMBL/GenBank/DDBJ databases">
        <title>Chitinophaga nivalis PC15 sp. nov., isolated from Pyeongchang county, South Korea.</title>
        <authorList>
            <person name="Trinh H.N."/>
        </authorList>
    </citation>
    <scope>NUCLEOTIDE SEQUENCE [LARGE SCALE GENOMIC DNA]</scope>
    <source>
        <strain evidence="4 5">PC14</strain>
    </source>
</reference>
<dbReference type="InterPro" id="IPR025303">
    <property type="entry name" value="PdaC"/>
</dbReference>
<dbReference type="Pfam" id="PF11738">
    <property type="entry name" value="DUF3298"/>
    <property type="match status" value="1"/>
</dbReference>
<evidence type="ECO:0000259" key="3">
    <source>
        <dbReference type="Pfam" id="PF13739"/>
    </source>
</evidence>
<evidence type="ECO:0000313" key="4">
    <source>
        <dbReference type="EMBL" id="MCW3488036.1"/>
    </source>
</evidence>